<keyword evidence="2" id="KW-1185">Reference proteome</keyword>
<comment type="caution">
    <text evidence="1">The sequence shown here is derived from an EMBL/GenBank/DDBJ whole genome shotgun (WGS) entry which is preliminary data.</text>
</comment>
<proteinExistence type="predicted"/>
<organism evidence="1 2">
    <name type="scientific">Nelumbo nucifera</name>
    <name type="common">Sacred lotus</name>
    <dbReference type="NCBI Taxonomy" id="4432"/>
    <lineage>
        <taxon>Eukaryota</taxon>
        <taxon>Viridiplantae</taxon>
        <taxon>Streptophyta</taxon>
        <taxon>Embryophyta</taxon>
        <taxon>Tracheophyta</taxon>
        <taxon>Spermatophyta</taxon>
        <taxon>Magnoliopsida</taxon>
        <taxon>Proteales</taxon>
        <taxon>Nelumbonaceae</taxon>
        <taxon>Nelumbo</taxon>
    </lineage>
</organism>
<protein>
    <submittedName>
        <fullName evidence="1">Uncharacterized protein</fullName>
    </submittedName>
</protein>
<name>A0A822YPV5_NELNU</name>
<gene>
    <name evidence="1" type="ORF">HUJ06_012482</name>
</gene>
<sequence>MYMRIAVRSQIDSFSAQQASRRPLTNICQ</sequence>
<dbReference type="EMBL" id="DUZY01000003">
    <property type="protein sequence ID" value="DAD33631.1"/>
    <property type="molecule type" value="Genomic_DNA"/>
</dbReference>
<dbReference type="AlphaFoldDB" id="A0A822YPV5"/>
<dbReference type="Proteomes" id="UP000607653">
    <property type="component" value="Unassembled WGS sequence"/>
</dbReference>
<evidence type="ECO:0000313" key="2">
    <source>
        <dbReference type="Proteomes" id="UP000607653"/>
    </source>
</evidence>
<evidence type="ECO:0000313" key="1">
    <source>
        <dbReference type="EMBL" id="DAD33631.1"/>
    </source>
</evidence>
<reference evidence="1 2" key="1">
    <citation type="journal article" date="2020" name="Mol. Biol. Evol.">
        <title>Distinct Expression and Methylation Patterns for Genes with Different Fates following a Single Whole-Genome Duplication in Flowering Plants.</title>
        <authorList>
            <person name="Shi T."/>
            <person name="Rahmani R.S."/>
            <person name="Gugger P.F."/>
            <person name="Wang M."/>
            <person name="Li H."/>
            <person name="Zhang Y."/>
            <person name="Li Z."/>
            <person name="Wang Q."/>
            <person name="Van de Peer Y."/>
            <person name="Marchal K."/>
            <person name="Chen J."/>
        </authorList>
    </citation>
    <scope>NUCLEOTIDE SEQUENCE [LARGE SCALE GENOMIC DNA]</scope>
    <source>
        <tissue evidence="1">Leaf</tissue>
    </source>
</reference>
<accession>A0A822YPV5</accession>